<dbReference type="eggNOG" id="COG5184">
    <property type="taxonomic scope" value="Bacteria"/>
</dbReference>
<evidence type="ECO:0000256" key="1">
    <source>
        <dbReference type="SAM" id="Phobius"/>
    </source>
</evidence>
<dbReference type="GO" id="GO:0005085">
    <property type="term" value="F:guanyl-nucleotide exchange factor activity"/>
    <property type="evidence" value="ECO:0007669"/>
    <property type="project" value="TreeGrafter"/>
</dbReference>
<dbReference type="EMBL" id="BX842651">
    <property type="protein sequence ID" value="CAE79772.1"/>
    <property type="molecule type" value="Genomic_DNA"/>
</dbReference>
<evidence type="ECO:0000313" key="2">
    <source>
        <dbReference type="EMBL" id="CAE79772.1"/>
    </source>
</evidence>
<sequence length="901" mass="94470">MSMGLFCTCRTHLYGAILFFISFWLMGCTLSASLTSEGVFSSPQDIQIVEQAGTQSFSKLDSFKKFKLISQKPIEASTLDASDLIQSGTAKGLVIVVEPSDSPLEYDVFVSVSSQEGTVVLELQEGAVDFQDGTQNTATQSEVSVSTFASKQSRLALGEEYLCYVDKDKKIRCQGSYYGGQTGIGDSSYGEMYTGQLVNTSLITGSGNFVKASGASYSSCALSQEGLLYCWGDNYADELGVGTGTIEVLQPTPALMTNVTGEAKFVDFAMGYESVCAISAAGDLYCSGAVSPAFLGLLTKVDLAGLGASLGKVVQVAVGEGFVCGLSEYGKVFCWGKNDLGQLGNGTLVDSALPVSPDYSGLSGVPKFIHLASGGSHVCAVAVEGQMYCWGANAHGQLGDGTKTDRSTPVLVANGALPVNEKFQAVTASHEGSCGTSAQGQIYCFGQNWHFLSGNGSSAEILTPTLVDNSNLPGGVNFREVFMHEGRTCASSSENKLYCWGSPYNEASFRDHEAFAPVEISTEVLPSGQYWADVSSAELELGLVLRSSDGTAYVWGRGRPGTTDTDFVPKPLDTSTMSGSTKFKKLAMGNWAICGISNDDILHCMGNGTSVGQGGTATSQATLDPVDTTGMTGATTFADVDMGKYTACGVATDGVGYCWGGAGFSPSLYNSILGNGSSTIRYRPHPVNVTAIPGSKLFTKIVAGEYHACGLMTDQKVYCWGNSVYSRSGHSSAFSVYTPQALDTSGMTGSTLFADIHGDDESFCGISTDGITYCWGDSSGGQLGNNSLVTSNTPVPVSVAGLASAPAPLMVKSFARFSCGILDSAINIYCWGESVPAGLSPATSAVPVLINKGSMAGTPVSITGGKNLYVKTSANKIYCIGRDCNQGVERIIPTRQYFENY</sequence>
<evidence type="ECO:0000313" key="3">
    <source>
        <dbReference type="Proteomes" id="UP000008080"/>
    </source>
</evidence>
<gene>
    <name evidence="2" type="ordered locus">Bd1921</name>
</gene>
<dbReference type="InterPro" id="IPR051553">
    <property type="entry name" value="Ran_GTPase-activating"/>
</dbReference>
<dbReference type="PANTHER" id="PTHR45982">
    <property type="entry name" value="REGULATOR OF CHROMOSOME CONDENSATION"/>
    <property type="match status" value="1"/>
</dbReference>
<keyword evidence="1" id="KW-1133">Transmembrane helix</keyword>
<feature type="transmembrane region" description="Helical" evidence="1">
    <location>
        <begin position="12"/>
        <end position="34"/>
    </location>
</feature>
<name>Q6MLT4_BDEBA</name>
<accession>Q6MLT4</accession>
<dbReference type="AlphaFoldDB" id="Q6MLT4"/>
<dbReference type="Gene3D" id="2.130.10.30">
    <property type="entry name" value="Regulator of chromosome condensation 1/beta-lactamase-inhibitor protein II"/>
    <property type="match status" value="4"/>
</dbReference>
<dbReference type="KEGG" id="bba:Bd1921"/>
<keyword evidence="3" id="KW-1185">Reference proteome</keyword>
<proteinExistence type="predicted"/>
<dbReference type="PRINTS" id="PR00633">
    <property type="entry name" value="RCCNDNSATION"/>
</dbReference>
<dbReference type="PANTHER" id="PTHR45982:SF1">
    <property type="entry name" value="REGULATOR OF CHROMOSOME CONDENSATION"/>
    <property type="match status" value="1"/>
</dbReference>
<dbReference type="Pfam" id="PF00415">
    <property type="entry name" value="RCC1"/>
    <property type="match status" value="4"/>
</dbReference>
<dbReference type="GO" id="GO:0005737">
    <property type="term" value="C:cytoplasm"/>
    <property type="evidence" value="ECO:0007669"/>
    <property type="project" value="TreeGrafter"/>
</dbReference>
<protein>
    <submittedName>
        <fullName evidence="2">Uncharacterized protein</fullName>
    </submittedName>
</protein>
<keyword evidence="1" id="KW-0812">Transmembrane</keyword>
<dbReference type="Pfam" id="PF13540">
    <property type="entry name" value="RCC1_2"/>
    <property type="match status" value="1"/>
</dbReference>
<dbReference type="Proteomes" id="UP000008080">
    <property type="component" value="Chromosome"/>
</dbReference>
<dbReference type="PROSITE" id="PS50012">
    <property type="entry name" value="RCC1_3"/>
    <property type="match status" value="3"/>
</dbReference>
<dbReference type="STRING" id="264462.Bd1921"/>
<dbReference type="InterPro" id="IPR009091">
    <property type="entry name" value="RCC1/BLIP-II"/>
</dbReference>
<reference evidence="2 3" key="1">
    <citation type="journal article" date="2004" name="Science">
        <title>A predator unmasked: life cycle of Bdellovibrio bacteriovorus from a genomic perspective.</title>
        <authorList>
            <person name="Rendulic S."/>
            <person name="Jagtap P."/>
            <person name="Rosinus A."/>
            <person name="Eppinger M."/>
            <person name="Baar C."/>
            <person name="Lanz C."/>
            <person name="Keller H."/>
            <person name="Lambert C."/>
            <person name="Evans K.J."/>
            <person name="Goesmann A."/>
            <person name="Meyer F."/>
            <person name="Sockett R.E."/>
            <person name="Schuster S.C."/>
        </authorList>
    </citation>
    <scope>NUCLEOTIDE SEQUENCE [LARGE SCALE GENOMIC DNA]</scope>
    <source>
        <strain evidence="3">ATCC 15356 / DSM 50701 / NCIMB 9529 / HD100</strain>
    </source>
</reference>
<dbReference type="HOGENOM" id="CLU_014355_0_0_7"/>
<keyword evidence="1" id="KW-0472">Membrane</keyword>
<dbReference type="InterPro" id="IPR000408">
    <property type="entry name" value="Reg_chr_condens"/>
</dbReference>
<dbReference type="SUPFAM" id="SSF50985">
    <property type="entry name" value="RCC1/BLIP-II"/>
    <property type="match status" value="2"/>
</dbReference>
<organism evidence="2 3">
    <name type="scientific">Bdellovibrio bacteriovorus (strain ATCC 15356 / DSM 50701 / NCIMB 9529 / HD100)</name>
    <dbReference type="NCBI Taxonomy" id="264462"/>
    <lineage>
        <taxon>Bacteria</taxon>
        <taxon>Pseudomonadati</taxon>
        <taxon>Bdellovibrionota</taxon>
        <taxon>Bdellovibrionia</taxon>
        <taxon>Bdellovibrionales</taxon>
        <taxon>Pseudobdellovibrionaceae</taxon>
        <taxon>Bdellovibrio</taxon>
    </lineage>
</organism>